<comment type="subcellular location">
    <subcellularLocation>
        <location evidence="1">Membrane</location>
        <topology evidence="1">Multi-pass membrane protein</topology>
    </subcellularLocation>
</comment>
<dbReference type="InterPro" id="IPR004840">
    <property type="entry name" value="Amino_acid_permease_CS"/>
</dbReference>
<dbReference type="Proteomes" id="UP000887229">
    <property type="component" value="Unassembled WGS sequence"/>
</dbReference>
<evidence type="ECO:0000313" key="10">
    <source>
        <dbReference type="Proteomes" id="UP000887229"/>
    </source>
</evidence>
<protein>
    <recommendedName>
        <fullName evidence="8">Amino acid permease/ SLC12A domain-containing protein</fullName>
    </recommendedName>
</protein>
<name>A0A9P7ZDU1_9HYPO</name>
<reference evidence="9" key="1">
    <citation type="journal article" date="2021" name="IMA Fungus">
        <title>Genomic characterization of three marine fungi, including Emericellopsis atlantica sp. nov. with signatures of a generalist lifestyle and marine biomass degradation.</title>
        <authorList>
            <person name="Hagestad O.C."/>
            <person name="Hou L."/>
            <person name="Andersen J.H."/>
            <person name="Hansen E.H."/>
            <person name="Altermark B."/>
            <person name="Li C."/>
            <person name="Kuhnert E."/>
            <person name="Cox R.J."/>
            <person name="Crous P.W."/>
            <person name="Spatafora J.W."/>
            <person name="Lail K."/>
            <person name="Amirebrahimi M."/>
            <person name="Lipzen A."/>
            <person name="Pangilinan J."/>
            <person name="Andreopoulos W."/>
            <person name="Hayes R.D."/>
            <person name="Ng V."/>
            <person name="Grigoriev I.V."/>
            <person name="Jackson S.A."/>
            <person name="Sutton T.D.S."/>
            <person name="Dobson A.D.W."/>
            <person name="Rama T."/>
        </authorList>
    </citation>
    <scope>NUCLEOTIDE SEQUENCE</scope>
    <source>
        <strain evidence="9">TS7</strain>
    </source>
</reference>
<evidence type="ECO:0000256" key="2">
    <source>
        <dbReference type="ARBA" id="ARBA00022448"/>
    </source>
</evidence>
<accession>A0A9P7ZDU1</accession>
<dbReference type="PANTHER" id="PTHR43341:SF4">
    <property type="entry name" value="ARGININE PERMEASE CAN1-RELATED"/>
    <property type="match status" value="1"/>
</dbReference>
<dbReference type="InterPro" id="IPR050524">
    <property type="entry name" value="APC_YAT"/>
</dbReference>
<evidence type="ECO:0000256" key="3">
    <source>
        <dbReference type="ARBA" id="ARBA00022692"/>
    </source>
</evidence>
<evidence type="ECO:0000256" key="4">
    <source>
        <dbReference type="ARBA" id="ARBA00022970"/>
    </source>
</evidence>
<keyword evidence="10" id="KW-1185">Reference proteome</keyword>
<keyword evidence="4" id="KW-0029">Amino-acid transport</keyword>
<evidence type="ECO:0000256" key="7">
    <source>
        <dbReference type="SAM" id="Phobius"/>
    </source>
</evidence>
<dbReference type="EMBL" id="MU251292">
    <property type="protein sequence ID" value="KAG9249740.1"/>
    <property type="molecule type" value="Genomic_DNA"/>
</dbReference>
<dbReference type="PROSITE" id="PS00218">
    <property type="entry name" value="AMINO_ACID_PERMEASE_1"/>
    <property type="match status" value="1"/>
</dbReference>
<keyword evidence="2" id="KW-0813">Transport</keyword>
<dbReference type="InterPro" id="IPR004841">
    <property type="entry name" value="AA-permease/SLC12A_dom"/>
</dbReference>
<evidence type="ECO:0000256" key="1">
    <source>
        <dbReference type="ARBA" id="ARBA00004141"/>
    </source>
</evidence>
<keyword evidence="3 7" id="KW-0812">Transmembrane</keyword>
<keyword evidence="6 7" id="KW-0472">Membrane</keyword>
<gene>
    <name evidence="9" type="ORF">F5Z01DRAFT_640900</name>
</gene>
<sequence length="104" mass="10814">MDDSKSPSAFIAATDMEASLSGHGSIHAEPPEEIKRDLSSRHINMIAIAGMIGTGLFLGSGKVLYIAGPAGALLAYTFMGLVTLGVSYTTGEITTFMPKCNGYA</sequence>
<feature type="transmembrane region" description="Helical" evidence="7">
    <location>
        <begin position="73"/>
        <end position="91"/>
    </location>
</feature>
<evidence type="ECO:0000313" key="9">
    <source>
        <dbReference type="EMBL" id="KAG9249740.1"/>
    </source>
</evidence>
<evidence type="ECO:0000259" key="8">
    <source>
        <dbReference type="Pfam" id="PF00324"/>
    </source>
</evidence>
<feature type="domain" description="Amino acid permease/ SLC12A" evidence="8">
    <location>
        <begin position="42"/>
        <end position="103"/>
    </location>
</feature>
<dbReference type="AlphaFoldDB" id="A0A9P7ZDU1"/>
<dbReference type="RefSeq" id="XP_046113664.1">
    <property type="nucleotide sequence ID" value="XM_046262544.1"/>
</dbReference>
<dbReference type="Gene3D" id="1.20.1740.10">
    <property type="entry name" value="Amino acid/polyamine transporter I"/>
    <property type="match status" value="1"/>
</dbReference>
<dbReference type="GO" id="GO:0016020">
    <property type="term" value="C:membrane"/>
    <property type="evidence" value="ECO:0007669"/>
    <property type="project" value="UniProtKB-SubCell"/>
</dbReference>
<dbReference type="GO" id="GO:0015171">
    <property type="term" value="F:amino acid transmembrane transporter activity"/>
    <property type="evidence" value="ECO:0007669"/>
    <property type="project" value="TreeGrafter"/>
</dbReference>
<evidence type="ECO:0000256" key="6">
    <source>
        <dbReference type="ARBA" id="ARBA00023136"/>
    </source>
</evidence>
<dbReference type="PANTHER" id="PTHR43341">
    <property type="entry name" value="AMINO ACID PERMEASE"/>
    <property type="match status" value="1"/>
</dbReference>
<dbReference type="Pfam" id="PF00324">
    <property type="entry name" value="AA_permease"/>
    <property type="match status" value="1"/>
</dbReference>
<keyword evidence="5 7" id="KW-1133">Transmembrane helix</keyword>
<proteinExistence type="predicted"/>
<organism evidence="9 10">
    <name type="scientific">Emericellopsis atlantica</name>
    <dbReference type="NCBI Taxonomy" id="2614577"/>
    <lineage>
        <taxon>Eukaryota</taxon>
        <taxon>Fungi</taxon>
        <taxon>Dikarya</taxon>
        <taxon>Ascomycota</taxon>
        <taxon>Pezizomycotina</taxon>
        <taxon>Sordariomycetes</taxon>
        <taxon>Hypocreomycetidae</taxon>
        <taxon>Hypocreales</taxon>
        <taxon>Bionectriaceae</taxon>
        <taxon>Emericellopsis</taxon>
    </lineage>
</organism>
<dbReference type="GeneID" id="70293447"/>
<comment type="caution">
    <text evidence="9">The sequence shown here is derived from an EMBL/GenBank/DDBJ whole genome shotgun (WGS) entry which is preliminary data.</text>
</comment>
<dbReference type="OrthoDB" id="3900342at2759"/>
<feature type="transmembrane region" description="Helical" evidence="7">
    <location>
        <begin position="45"/>
        <end position="67"/>
    </location>
</feature>
<evidence type="ECO:0000256" key="5">
    <source>
        <dbReference type="ARBA" id="ARBA00022989"/>
    </source>
</evidence>